<keyword evidence="3" id="KW-1185">Reference proteome</keyword>
<evidence type="ECO:0000313" key="2">
    <source>
        <dbReference type="EMBL" id="WYM97172.1"/>
    </source>
</evidence>
<evidence type="ECO:0000256" key="1">
    <source>
        <dbReference type="SAM" id="Phobius"/>
    </source>
</evidence>
<dbReference type="EMBL" id="CP088155">
    <property type="protein sequence ID" value="WYM97172.1"/>
    <property type="molecule type" value="Genomic_DNA"/>
</dbReference>
<accession>A0ABZ2TLA1</accession>
<reference evidence="2" key="1">
    <citation type="submission" date="2021-11" db="EMBL/GenBank/DDBJ databases">
        <title>The first genome sequence of unculturable Mycoplasma faucium obtained by de novo assembly of metagenomic reads.</title>
        <authorList>
            <person name="Sabat A.J."/>
            <person name="Bathoorn E."/>
            <person name="Akkerboom V."/>
            <person name="Friedrich A.W."/>
        </authorList>
    </citation>
    <scope>NUCLEOTIDE SEQUENCE [LARGE SCALE GENOMIC DNA]</scope>
    <source>
        <strain evidence="2">UMCG-MFM1</strain>
    </source>
</reference>
<keyword evidence="1" id="KW-0812">Transmembrane</keyword>
<keyword evidence="1" id="KW-1133">Transmembrane helix</keyword>
<evidence type="ECO:0000313" key="3">
    <source>
        <dbReference type="Proteomes" id="UP001622612"/>
    </source>
</evidence>
<dbReference type="RefSeq" id="WP_405311468.1">
    <property type="nucleotide sequence ID" value="NZ_CP088155.1"/>
</dbReference>
<dbReference type="Proteomes" id="UP001622612">
    <property type="component" value="Chromosome"/>
</dbReference>
<keyword evidence="1" id="KW-0472">Membrane</keyword>
<feature type="transmembrane region" description="Helical" evidence="1">
    <location>
        <begin position="243"/>
        <end position="265"/>
    </location>
</feature>
<gene>
    <name evidence="2" type="ORF">LQ356_03155</name>
</gene>
<name>A0ABZ2TLA1_9BACT</name>
<proteinExistence type="predicted"/>
<organism evidence="2 3">
    <name type="scientific">Metamycoplasma faucium</name>
    <dbReference type="NCBI Taxonomy" id="56142"/>
    <lineage>
        <taxon>Bacteria</taxon>
        <taxon>Bacillati</taxon>
        <taxon>Mycoplasmatota</taxon>
        <taxon>Mycoplasmoidales</taxon>
        <taxon>Metamycoplasmataceae</taxon>
        <taxon>Metamycoplasma</taxon>
    </lineage>
</organism>
<protein>
    <submittedName>
        <fullName evidence="2">Uncharacterized protein</fullName>
    </submittedName>
</protein>
<sequence length="268" mass="30264">MEENKNQLSTTTLKKYYIAQVLNPKTNQVVFLFAEINPQQKVTPKPFADFFQALKFFIDIASETKVASNVYFNKANKYEGFASLPQAKVIMVKAPTIKVPKDKVIDFLKQNNLITPLSAISIANDRTMAMSAQSFGMNDLAKNVKLTLLNTSLKLDEVLPSHIKGELPGYEVKIEKVLINDKRLEVFYFIKKGNVESSVYIKDMSGFGTDKIVVSSARTLYDDVQLKERKAAKEENKASTVQWIVLGFLIFMSFLNLLLYILLAIKAI</sequence>